<proteinExistence type="predicted"/>
<name>A0A5C6D5B0_9BACT</name>
<keyword evidence="3" id="KW-1185">Reference proteome</keyword>
<sequence length="78" mass="8228">MLGKRLRLHSIRESTVNVASRLCSVAASGTIVVSSSVAAALEASEFRLVPQSLLRVKGVDADLKTYLLDPQSLAMATG</sequence>
<dbReference type="GO" id="GO:0009190">
    <property type="term" value="P:cyclic nucleotide biosynthetic process"/>
    <property type="evidence" value="ECO:0007669"/>
    <property type="project" value="InterPro"/>
</dbReference>
<organism evidence="2 3">
    <name type="scientific">Novipirellula artificiosorum</name>
    <dbReference type="NCBI Taxonomy" id="2528016"/>
    <lineage>
        <taxon>Bacteria</taxon>
        <taxon>Pseudomonadati</taxon>
        <taxon>Planctomycetota</taxon>
        <taxon>Planctomycetia</taxon>
        <taxon>Pirellulales</taxon>
        <taxon>Pirellulaceae</taxon>
        <taxon>Novipirellula</taxon>
    </lineage>
</organism>
<dbReference type="Proteomes" id="UP000319143">
    <property type="component" value="Unassembled WGS sequence"/>
</dbReference>
<evidence type="ECO:0000259" key="1">
    <source>
        <dbReference type="Pfam" id="PF00211"/>
    </source>
</evidence>
<dbReference type="AlphaFoldDB" id="A0A5C6D5B0"/>
<gene>
    <name evidence="2" type="ORF">Poly41_64060</name>
</gene>
<comment type="caution">
    <text evidence="2">The sequence shown here is derived from an EMBL/GenBank/DDBJ whole genome shotgun (WGS) entry which is preliminary data.</text>
</comment>
<dbReference type="RefSeq" id="WP_146531087.1">
    <property type="nucleotide sequence ID" value="NZ_SJPV01000018.1"/>
</dbReference>
<protein>
    <submittedName>
        <fullName evidence="2">Adenylate and Guanylate cyclase catalytic domain protein</fullName>
    </submittedName>
</protein>
<evidence type="ECO:0000313" key="2">
    <source>
        <dbReference type="EMBL" id="TWU31215.1"/>
    </source>
</evidence>
<accession>A0A5C6D5B0</accession>
<dbReference type="SUPFAM" id="SSF55073">
    <property type="entry name" value="Nucleotide cyclase"/>
    <property type="match status" value="1"/>
</dbReference>
<reference evidence="2 3" key="1">
    <citation type="submission" date="2019-02" db="EMBL/GenBank/DDBJ databases">
        <title>Deep-cultivation of Planctomycetes and their phenomic and genomic characterization uncovers novel biology.</title>
        <authorList>
            <person name="Wiegand S."/>
            <person name="Jogler M."/>
            <person name="Boedeker C."/>
            <person name="Pinto D."/>
            <person name="Vollmers J."/>
            <person name="Rivas-Marin E."/>
            <person name="Kohn T."/>
            <person name="Peeters S.H."/>
            <person name="Heuer A."/>
            <person name="Rast P."/>
            <person name="Oberbeckmann S."/>
            <person name="Bunk B."/>
            <person name="Jeske O."/>
            <person name="Meyerdierks A."/>
            <person name="Storesund J.E."/>
            <person name="Kallscheuer N."/>
            <person name="Luecker S."/>
            <person name="Lage O.M."/>
            <person name="Pohl T."/>
            <person name="Merkel B.J."/>
            <person name="Hornburger P."/>
            <person name="Mueller R.-W."/>
            <person name="Bruemmer F."/>
            <person name="Labrenz M."/>
            <person name="Spormann A.M."/>
            <person name="Op Den Camp H."/>
            <person name="Overmann J."/>
            <person name="Amann R."/>
            <person name="Jetten M.S.M."/>
            <person name="Mascher T."/>
            <person name="Medema M.H."/>
            <person name="Devos D.P."/>
            <person name="Kaster A.-K."/>
            <person name="Ovreas L."/>
            <person name="Rohde M."/>
            <person name="Galperin M.Y."/>
            <person name="Jogler C."/>
        </authorList>
    </citation>
    <scope>NUCLEOTIDE SEQUENCE [LARGE SCALE GENOMIC DNA]</scope>
    <source>
        <strain evidence="2 3">Poly41</strain>
    </source>
</reference>
<dbReference type="GO" id="GO:0004016">
    <property type="term" value="F:adenylate cyclase activity"/>
    <property type="evidence" value="ECO:0007669"/>
    <property type="project" value="UniProtKB-ARBA"/>
</dbReference>
<dbReference type="Gene3D" id="3.30.70.1230">
    <property type="entry name" value="Nucleotide cyclase"/>
    <property type="match status" value="1"/>
</dbReference>
<dbReference type="InterPro" id="IPR029787">
    <property type="entry name" value="Nucleotide_cyclase"/>
</dbReference>
<evidence type="ECO:0000313" key="3">
    <source>
        <dbReference type="Proteomes" id="UP000319143"/>
    </source>
</evidence>
<dbReference type="EMBL" id="SJPV01000018">
    <property type="protein sequence ID" value="TWU31215.1"/>
    <property type="molecule type" value="Genomic_DNA"/>
</dbReference>
<dbReference type="Pfam" id="PF00211">
    <property type="entry name" value="Guanylate_cyc"/>
    <property type="match status" value="1"/>
</dbReference>
<feature type="domain" description="Guanylate cyclase" evidence="1">
    <location>
        <begin position="14"/>
        <end position="68"/>
    </location>
</feature>
<dbReference type="InterPro" id="IPR001054">
    <property type="entry name" value="A/G_cyclase"/>
</dbReference>
<dbReference type="GO" id="GO:0035556">
    <property type="term" value="P:intracellular signal transduction"/>
    <property type="evidence" value="ECO:0007669"/>
    <property type="project" value="InterPro"/>
</dbReference>